<keyword evidence="2" id="KW-0808">Transferase</keyword>
<dbReference type="GO" id="GO:0032259">
    <property type="term" value="P:methylation"/>
    <property type="evidence" value="ECO:0007669"/>
    <property type="project" value="UniProtKB-KW"/>
</dbReference>
<evidence type="ECO:0000313" key="3">
    <source>
        <dbReference type="Proteomes" id="UP000199028"/>
    </source>
</evidence>
<proteinExistence type="predicted"/>
<dbReference type="EMBL" id="FOFT01000012">
    <property type="protein sequence ID" value="SES37600.1"/>
    <property type="molecule type" value="Genomic_DNA"/>
</dbReference>
<dbReference type="Gene3D" id="1.10.1200.10">
    <property type="entry name" value="ACP-like"/>
    <property type="match status" value="1"/>
</dbReference>
<dbReference type="PANTHER" id="PTHR43861">
    <property type="entry name" value="TRANS-ACONITATE 2-METHYLTRANSFERASE-RELATED"/>
    <property type="match status" value="1"/>
</dbReference>
<accession>A0A1H9WUH8</accession>
<reference evidence="3" key="1">
    <citation type="submission" date="2016-10" db="EMBL/GenBank/DDBJ databases">
        <authorList>
            <person name="Varghese N."/>
            <person name="Submissions S."/>
        </authorList>
    </citation>
    <scope>NUCLEOTIDE SEQUENCE [LARGE SCALE GENOMIC DNA]</scope>
    <source>
        <strain evidence="3">CGMCC 4.578</strain>
    </source>
</reference>
<dbReference type="InterPro" id="IPR009081">
    <property type="entry name" value="PP-bd_ACP"/>
</dbReference>
<gene>
    <name evidence="2" type="ORF">SAMN05216195_112245</name>
</gene>
<organism evidence="2 3">
    <name type="scientific">Lentzea flaviverrucosa</name>
    <dbReference type="NCBI Taxonomy" id="200379"/>
    <lineage>
        <taxon>Bacteria</taxon>
        <taxon>Bacillati</taxon>
        <taxon>Actinomycetota</taxon>
        <taxon>Actinomycetes</taxon>
        <taxon>Pseudonocardiales</taxon>
        <taxon>Pseudonocardiaceae</taxon>
        <taxon>Lentzea</taxon>
    </lineage>
</organism>
<keyword evidence="2" id="KW-0489">Methyltransferase</keyword>
<dbReference type="Pfam" id="PF08242">
    <property type="entry name" value="Methyltransf_12"/>
    <property type="match status" value="1"/>
</dbReference>
<dbReference type="Proteomes" id="UP000199028">
    <property type="component" value="Unassembled WGS sequence"/>
</dbReference>
<dbReference type="CDD" id="cd02440">
    <property type="entry name" value="AdoMet_MTases"/>
    <property type="match status" value="1"/>
</dbReference>
<dbReference type="Gene3D" id="3.40.50.150">
    <property type="entry name" value="Vaccinia Virus protein VP39"/>
    <property type="match status" value="1"/>
</dbReference>
<dbReference type="SUPFAM" id="SSF53335">
    <property type="entry name" value="S-adenosyl-L-methionine-dependent methyltransferases"/>
    <property type="match status" value="1"/>
</dbReference>
<sequence length="483" mass="52018">MGEVEDLVKPQTRSDGDDRLEKLVDAVVVVSQDVLGVTDIRPDDLLLDLCDDTRQAVRIVALLRQWLAVDLTVLELLDEGTPRELAALLADRGASVENELPYAKEHGALPVGSWQRFWDTTYRYSRARDNNGLDTSGWFDNRTLEPLPAEQMEEWVGSSADRVRSLRPSTILDIGCGTGLMLFRLAPSCTRYVGVDFSAQAISDLRESVGKGSRLAHVELLHGAAIDAAEIVRGTFDVVLLNSVIQYFPDAAHLADVLSSLRSVVAPGGAIFVGDVRNADLREAFHTDLVTSRGPVSIGSKDLADEVAWLTSADTQLQVSPRELAAMADQLGASRFTALVRRGAHATEMNRFRFDAILEFGGDGQDTAGVELSWLPAMDLGAIERLVDGLGPGDTVVVRGLPDSRTHDAVRVWKTLNGEADGGEVASPLDPERLWALGARAGCGVAVGPGDEAGRVDVAFRRGRGDLAAARLLGAAVSRWPRA</sequence>
<name>A0A1H9WUH8_9PSEU</name>
<dbReference type="InterPro" id="IPR029063">
    <property type="entry name" value="SAM-dependent_MTases_sf"/>
</dbReference>
<dbReference type="InterPro" id="IPR013217">
    <property type="entry name" value="Methyltransf_12"/>
</dbReference>
<evidence type="ECO:0000313" key="2">
    <source>
        <dbReference type="EMBL" id="SES37600.1"/>
    </source>
</evidence>
<dbReference type="AlphaFoldDB" id="A0A1H9WUH8"/>
<evidence type="ECO:0000259" key="1">
    <source>
        <dbReference type="PROSITE" id="PS50075"/>
    </source>
</evidence>
<protein>
    <submittedName>
        <fullName evidence="2">Methyltransferase domain-containing protein</fullName>
    </submittedName>
</protein>
<dbReference type="InterPro" id="IPR036736">
    <property type="entry name" value="ACP-like_sf"/>
</dbReference>
<dbReference type="GO" id="GO:0008168">
    <property type="term" value="F:methyltransferase activity"/>
    <property type="evidence" value="ECO:0007669"/>
    <property type="project" value="UniProtKB-KW"/>
</dbReference>
<keyword evidence="3" id="KW-1185">Reference proteome</keyword>
<dbReference type="SUPFAM" id="SSF47336">
    <property type="entry name" value="ACP-like"/>
    <property type="match status" value="1"/>
</dbReference>
<feature type="domain" description="Carrier" evidence="1">
    <location>
        <begin position="18"/>
        <end position="93"/>
    </location>
</feature>
<dbReference type="PROSITE" id="PS50075">
    <property type="entry name" value="CARRIER"/>
    <property type="match status" value="1"/>
</dbReference>